<feature type="domain" description="CusB-like beta-barrel" evidence="4">
    <location>
        <begin position="204"/>
        <end position="278"/>
    </location>
</feature>
<evidence type="ECO:0000259" key="4">
    <source>
        <dbReference type="Pfam" id="PF25954"/>
    </source>
</evidence>
<reference evidence="5 6" key="1">
    <citation type="submission" date="2018-09" db="EMBL/GenBank/DDBJ databases">
        <title>Phylogeny of the Shewanellaceae, and recommendation for two new genera, Pseudoshewanella and Parashewanella.</title>
        <authorList>
            <person name="Wang G."/>
        </authorList>
    </citation>
    <scope>NUCLEOTIDE SEQUENCE [LARGE SCALE GENOMIC DNA]</scope>
    <source>
        <strain evidence="5 6">C51</strain>
    </source>
</reference>
<keyword evidence="2" id="KW-0472">Membrane</keyword>
<comment type="similarity">
    <text evidence="1">Belongs to the membrane fusion protein (MFP) (TC 8.A.1) family.</text>
</comment>
<dbReference type="InterPro" id="IPR006143">
    <property type="entry name" value="RND_pump_MFP"/>
</dbReference>
<dbReference type="PANTHER" id="PTHR30469">
    <property type="entry name" value="MULTIDRUG RESISTANCE PROTEIN MDTA"/>
    <property type="match status" value="1"/>
</dbReference>
<gene>
    <name evidence="5" type="ORF">D5018_00605</name>
</gene>
<dbReference type="InterPro" id="IPR058792">
    <property type="entry name" value="Beta-barrel_RND_2"/>
</dbReference>
<evidence type="ECO:0000256" key="2">
    <source>
        <dbReference type="SAM" id="Phobius"/>
    </source>
</evidence>
<evidence type="ECO:0000259" key="3">
    <source>
        <dbReference type="Pfam" id="PF25917"/>
    </source>
</evidence>
<dbReference type="AlphaFoldDB" id="A0A3L8Q3V3"/>
<evidence type="ECO:0000313" key="5">
    <source>
        <dbReference type="EMBL" id="RLV61652.1"/>
    </source>
</evidence>
<dbReference type="NCBIfam" id="TIGR01730">
    <property type="entry name" value="RND_mfp"/>
    <property type="match status" value="1"/>
</dbReference>
<dbReference type="Gene3D" id="2.40.30.170">
    <property type="match status" value="1"/>
</dbReference>
<dbReference type="EMBL" id="QZEI01000001">
    <property type="protein sequence ID" value="RLV61652.1"/>
    <property type="molecule type" value="Genomic_DNA"/>
</dbReference>
<dbReference type="Pfam" id="PF25954">
    <property type="entry name" value="Beta-barrel_RND_2"/>
    <property type="match status" value="1"/>
</dbReference>
<proteinExistence type="inferred from homology"/>
<dbReference type="RefSeq" id="WP_121837051.1">
    <property type="nucleotide sequence ID" value="NZ_ML014753.1"/>
</dbReference>
<dbReference type="Gene3D" id="2.40.420.20">
    <property type="match status" value="1"/>
</dbReference>
<dbReference type="InterPro" id="IPR058625">
    <property type="entry name" value="MdtA-like_BSH"/>
</dbReference>
<dbReference type="PANTHER" id="PTHR30469:SF11">
    <property type="entry name" value="BLL4320 PROTEIN"/>
    <property type="match status" value="1"/>
</dbReference>
<name>A0A3L8Q3V3_9GAMM</name>
<dbReference type="OrthoDB" id="9806939at2"/>
<dbReference type="GO" id="GO:0015562">
    <property type="term" value="F:efflux transmembrane transporter activity"/>
    <property type="evidence" value="ECO:0007669"/>
    <property type="project" value="TreeGrafter"/>
</dbReference>
<dbReference type="GO" id="GO:1990281">
    <property type="term" value="C:efflux pump complex"/>
    <property type="evidence" value="ECO:0007669"/>
    <property type="project" value="TreeGrafter"/>
</dbReference>
<feature type="domain" description="Multidrug resistance protein MdtA-like barrel-sandwich hybrid" evidence="3">
    <location>
        <begin position="79"/>
        <end position="199"/>
    </location>
</feature>
<evidence type="ECO:0000313" key="6">
    <source>
        <dbReference type="Proteomes" id="UP000281474"/>
    </source>
</evidence>
<keyword evidence="2" id="KW-0812">Transmembrane</keyword>
<dbReference type="Gene3D" id="2.40.50.100">
    <property type="match status" value="1"/>
</dbReference>
<accession>A0A3L8Q3V3</accession>
<feature type="transmembrane region" description="Helical" evidence="2">
    <location>
        <begin position="7"/>
        <end position="25"/>
    </location>
</feature>
<dbReference type="SUPFAM" id="SSF111369">
    <property type="entry name" value="HlyD-like secretion proteins"/>
    <property type="match status" value="1"/>
</dbReference>
<evidence type="ECO:0000256" key="1">
    <source>
        <dbReference type="ARBA" id="ARBA00009477"/>
    </source>
</evidence>
<comment type="caution">
    <text evidence="5">The sequence shown here is derived from an EMBL/GenBank/DDBJ whole genome shotgun (WGS) entry which is preliminary data.</text>
</comment>
<dbReference type="Gene3D" id="1.10.287.470">
    <property type="entry name" value="Helix hairpin bin"/>
    <property type="match status" value="1"/>
</dbReference>
<organism evidence="5 6">
    <name type="scientific">Parashewanella curva</name>
    <dbReference type="NCBI Taxonomy" id="2338552"/>
    <lineage>
        <taxon>Bacteria</taxon>
        <taxon>Pseudomonadati</taxon>
        <taxon>Pseudomonadota</taxon>
        <taxon>Gammaproteobacteria</taxon>
        <taxon>Alteromonadales</taxon>
        <taxon>Shewanellaceae</taxon>
        <taxon>Parashewanella</taxon>
    </lineage>
</organism>
<sequence>MTKKKPLLNWSLTFIAIASIGYGLYHYKSSEIKTAMAQTQPEFPSPINAVTVDYSDYKERVTVPAEIVAPESLMLTNNFAGKITYLDLQSGSVVKKGQKLLQVDISEELAQLKTAKARSTLANNELARAKELHRKKLASDAALDQAQADAQINQAEVARIQAIISKKTIYAPFDGIVGLHTLSVGEYLAPNSQVANLVTEQPLLWVDFDLSQVQSQRLSGDKVEMVIENHPKTEFANIIAKEPVVNAQTRGVKYRAELQKTADMNLSPGTFVEVKLQQGQSKPKIKLPKHAVLRQQSSRFVYVLVPEKEGTYRAQRRDVSVFQDDSEFSYVSSGLKVGEQVVSSGAFKLYPNQLVSIKQADAQATK</sequence>
<keyword evidence="2" id="KW-1133">Transmembrane helix</keyword>
<dbReference type="Proteomes" id="UP000281474">
    <property type="component" value="Unassembled WGS sequence"/>
</dbReference>
<keyword evidence="6" id="KW-1185">Reference proteome</keyword>
<dbReference type="Pfam" id="PF25917">
    <property type="entry name" value="BSH_RND"/>
    <property type="match status" value="1"/>
</dbReference>
<protein>
    <submittedName>
        <fullName evidence="5">Efflux RND transporter periplasmic adaptor subunit</fullName>
    </submittedName>
</protein>